<proteinExistence type="inferred from homology"/>
<keyword evidence="4" id="KW-0804">Transcription</keyword>
<dbReference type="Gene3D" id="3.40.190.10">
    <property type="entry name" value="Periplasmic binding protein-like II"/>
    <property type="match status" value="2"/>
</dbReference>
<dbReference type="RefSeq" id="WP_087838069.1">
    <property type="nucleotide sequence ID" value="NZ_BAAAEN010000006.1"/>
</dbReference>
<keyword evidence="2" id="KW-0805">Transcription regulation</keyword>
<dbReference type="PANTHER" id="PTHR30118:SF15">
    <property type="entry name" value="TRANSCRIPTIONAL REGULATORY PROTEIN"/>
    <property type="match status" value="1"/>
</dbReference>
<organism evidence="6 7">
    <name type="scientific">Pigmentiphaga daeguensis</name>
    <dbReference type="NCBI Taxonomy" id="414049"/>
    <lineage>
        <taxon>Bacteria</taxon>
        <taxon>Pseudomonadati</taxon>
        <taxon>Pseudomonadota</taxon>
        <taxon>Betaproteobacteria</taxon>
        <taxon>Burkholderiales</taxon>
        <taxon>Alcaligenaceae</taxon>
        <taxon>Pigmentiphaga</taxon>
    </lineage>
</organism>
<dbReference type="Proteomes" id="UP001501706">
    <property type="component" value="Unassembled WGS sequence"/>
</dbReference>
<dbReference type="Pfam" id="PF03466">
    <property type="entry name" value="LysR_substrate"/>
    <property type="match status" value="1"/>
</dbReference>
<dbReference type="InterPro" id="IPR050389">
    <property type="entry name" value="LysR-type_TF"/>
</dbReference>
<dbReference type="InterPro" id="IPR036390">
    <property type="entry name" value="WH_DNA-bd_sf"/>
</dbReference>
<comment type="caution">
    <text evidence="6">The sequence shown here is derived from an EMBL/GenBank/DDBJ whole genome shotgun (WGS) entry which is preliminary data.</text>
</comment>
<evidence type="ECO:0000313" key="6">
    <source>
        <dbReference type="EMBL" id="GAA0503671.1"/>
    </source>
</evidence>
<dbReference type="InterPro" id="IPR036388">
    <property type="entry name" value="WH-like_DNA-bd_sf"/>
</dbReference>
<dbReference type="EMBL" id="BAAAEN010000006">
    <property type="protein sequence ID" value="GAA0503671.1"/>
    <property type="molecule type" value="Genomic_DNA"/>
</dbReference>
<dbReference type="InterPro" id="IPR005119">
    <property type="entry name" value="LysR_subst-bd"/>
</dbReference>
<reference evidence="6 7" key="1">
    <citation type="journal article" date="2019" name="Int. J. Syst. Evol. Microbiol.">
        <title>The Global Catalogue of Microorganisms (GCM) 10K type strain sequencing project: providing services to taxonomists for standard genome sequencing and annotation.</title>
        <authorList>
            <consortium name="The Broad Institute Genomics Platform"/>
            <consortium name="The Broad Institute Genome Sequencing Center for Infectious Disease"/>
            <person name="Wu L."/>
            <person name="Ma J."/>
        </authorList>
    </citation>
    <scope>NUCLEOTIDE SEQUENCE [LARGE SCALE GENOMIC DNA]</scope>
    <source>
        <strain evidence="6 7">JCM 14330</strain>
    </source>
</reference>
<gene>
    <name evidence="6" type="ORF">GCM10009097_20650</name>
</gene>
<keyword evidence="7" id="KW-1185">Reference proteome</keyword>
<evidence type="ECO:0000259" key="5">
    <source>
        <dbReference type="PROSITE" id="PS50931"/>
    </source>
</evidence>
<keyword evidence="3" id="KW-0238">DNA-binding</keyword>
<evidence type="ECO:0000256" key="1">
    <source>
        <dbReference type="ARBA" id="ARBA00009437"/>
    </source>
</evidence>
<dbReference type="Pfam" id="PF00126">
    <property type="entry name" value="HTH_1"/>
    <property type="match status" value="1"/>
</dbReference>
<sequence>MENIDTKLLRVFDEIRRTGSVSAAAERMGMSQSTMSFFLAKLRELFDDPLFVRTTSGMEPTARALELEGRVAAALAAMQALLEPAVFLPAASDRVFRLCMTDISHIVLLPRIVNRLRDVAPAVRIEIFRIGPDTPARMESGEADLSIGFMPQLDAGFYRQRLFEQDFVCVAGPRHPRIGRTFTRADFAREGHVDVSPSTTSQLIVEQAIRRAGLERQVVLRLPSYLGLAAIIAQTDFVATVPSLLGGIVARQEGLRVHAPPIPIERYAVNQYWHARFHRDPGHAWLRQTLAELFMDTGVGVSPPRRRSSRRAGSP</sequence>
<feature type="domain" description="HTH lysR-type" evidence="5">
    <location>
        <begin position="4"/>
        <end position="61"/>
    </location>
</feature>
<dbReference type="CDD" id="cd08459">
    <property type="entry name" value="PBP2_DntR_NahR_LinR_like"/>
    <property type="match status" value="1"/>
</dbReference>
<dbReference type="InterPro" id="IPR000847">
    <property type="entry name" value="LysR_HTH_N"/>
</dbReference>
<dbReference type="Gene3D" id="1.10.10.10">
    <property type="entry name" value="Winged helix-like DNA-binding domain superfamily/Winged helix DNA-binding domain"/>
    <property type="match status" value="1"/>
</dbReference>
<evidence type="ECO:0000256" key="3">
    <source>
        <dbReference type="ARBA" id="ARBA00023125"/>
    </source>
</evidence>
<evidence type="ECO:0000256" key="4">
    <source>
        <dbReference type="ARBA" id="ARBA00023163"/>
    </source>
</evidence>
<protein>
    <submittedName>
        <fullName evidence="6">LysR family transcriptional regulator</fullName>
    </submittedName>
</protein>
<dbReference type="SUPFAM" id="SSF46785">
    <property type="entry name" value="Winged helix' DNA-binding domain"/>
    <property type="match status" value="1"/>
</dbReference>
<evidence type="ECO:0000256" key="2">
    <source>
        <dbReference type="ARBA" id="ARBA00023015"/>
    </source>
</evidence>
<name>A0ABN1BRR3_9BURK</name>
<accession>A0ABN1BRR3</accession>
<dbReference type="PROSITE" id="PS50931">
    <property type="entry name" value="HTH_LYSR"/>
    <property type="match status" value="1"/>
</dbReference>
<dbReference type="PANTHER" id="PTHR30118">
    <property type="entry name" value="HTH-TYPE TRANSCRIPTIONAL REGULATOR LEUO-RELATED"/>
    <property type="match status" value="1"/>
</dbReference>
<comment type="similarity">
    <text evidence="1">Belongs to the LysR transcriptional regulatory family.</text>
</comment>
<dbReference type="SUPFAM" id="SSF53850">
    <property type="entry name" value="Periplasmic binding protein-like II"/>
    <property type="match status" value="1"/>
</dbReference>
<evidence type="ECO:0000313" key="7">
    <source>
        <dbReference type="Proteomes" id="UP001501706"/>
    </source>
</evidence>